<keyword evidence="3 8" id="KW-0812">Transmembrane</keyword>
<keyword evidence="2" id="KW-0813">Transport</keyword>
<dbReference type="Pfam" id="PF00584">
    <property type="entry name" value="SecE"/>
    <property type="match status" value="1"/>
</dbReference>
<keyword evidence="6" id="KW-0811">Translocation</keyword>
<evidence type="ECO:0000256" key="7">
    <source>
        <dbReference type="ARBA" id="ARBA00023136"/>
    </source>
</evidence>
<gene>
    <name evidence="9" type="primary">secE</name>
    <name evidence="9" type="ORF">H4K34_03025</name>
</gene>
<dbReference type="InterPro" id="IPR005807">
    <property type="entry name" value="SecE_bac"/>
</dbReference>
<dbReference type="GO" id="GO:0016020">
    <property type="term" value="C:membrane"/>
    <property type="evidence" value="ECO:0007669"/>
    <property type="project" value="UniProtKB-SubCell"/>
</dbReference>
<evidence type="ECO:0000313" key="10">
    <source>
        <dbReference type="Proteomes" id="UP000516305"/>
    </source>
</evidence>
<dbReference type="AlphaFoldDB" id="A0A7H0VGI6"/>
<evidence type="ECO:0000313" key="9">
    <source>
        <dbReference type="EMBL" id="QNR24834.1"/>
    </source>
</evidence>
<dbReference type="InterPro" id="IPR038379">
    <property type="entry name" value="SecE_sf"/>
</dbReference>
<keyword evidence="7 8" id="KW-0472">Membrane</keyword>
<dbReference type="GO" id="GO:0006886">
    <property type="term" value="P:intracellular protein transport"/>
    <property type="evidence" value="ECO:0007669"/>
    <property type="project" value="InterPro"/>
</dbReference>
<dbReference type="KEGG" id="chyd:H4K34_03025"/>
<name>A0A7H0VGI6_9FLAO</name>
<dbReference type="GO" id="GO:0006605">
    <property type="term" value="P:protein targeting"/>
    <property type="evidence" value="ECO:0007669"/>
    <property type="project" value="InterPro"/>
</dbReference>
<evidence type="ECO:0000256" key="2">
    <source>
        <dbReference type="ARBA" id="ARBA00022448"/>
    </source>
</evidence>
<evidence type="ECO:0000256" key="4">
    <source>
        <dbReference type="ARBA" id="ARBA00022927"/>
    </source>
</evidence>
<evidence type="ECO:0000256" key="8">
    <source>
        <dbReference type="SAM" id="Phobius"/>
    </source>
</evidence>
<dbReference type="NCBIfam" id="TIGR00964">
    <property type="entry name" value="secE_bact"/>
    <property type="match status" value="1"/>
</dbReference>
<dbReference type="GO" id="GO:0008320">
    <property type="term" value="F:protein transmembrane transporter activity"/>
    <property type="evidence" value="ECO:0007669"/>
    <property type="project" value="InterPro"/>
</dbReference>
<accession>A0A7H0VGI6</accession>
<dbReference type="InterPro" id="IPR001901">
    <property type="entry name" value="Translocase_SecE/Sec61-g"/>
</dbReference>
<dbReference type="RefSeq" id="WP_210759361.1">
    <property type="nucleotide sequence ID" value="NZ_CP060139.1"/>
</dbReference>
<protein>
    <submittedName>
        <fullName evidence="9">Preprotein translocase subunit SecE</fullName>
    </submittedName>
</protein>
<keyword evidence="5 8" id="KW-1133">Transmembrane helix</keyword>
<sequence length="63" mass="7090">MSKVKSYFQESYEELVQKTSWPTWSDLQKTSVLVAVSSVIISLVIAAMDKSISAILKTIYEAF</sequence>
<comment type="subcellular location">
    <subcellularLocation>
        <location evidence="1">Membrane</location>
    </subcellularLocation>
</comment>
<organism evidence="9 10">
    <name type="scientific">Croceimicrobium hydrocarbonivorans</name>
    <dbReference type="NCBI Taxonomy" id="2761580"/>
    <lineage>
        <taxon>Bacteria</taxon>
        <taxon>Pseudomonadati</taxon>
        <taxon>Bacteroidota</taxon>
        <taxon>Flavobacteriia</taxon>
        <taxon>Flavobacteriales</taxon>
        <taxon>Owenweeksiaceae</taxon>
        <taxon>Croceimicrobium</taxon>
    </lineage>
</organism>
<evidence type="ECO:0000256" key="5">
    <source>
        <dbReference type="ARBA" id="ARBA00022989"/>
    </source>
</evidence>
<keyword evidence="4" id="KW-0653">Protein transport</keyword>
<dbReference type="Proteomes" id="UP000516305">
    <property type="component" value="Chromosome"/>
</dbReference>
<reference evidence="9 10" key="1">
    <citation type="submission" date="2020-08" db="EMBL/GenBank/DDBJ databases">
        <title>Croceimicrobium hydrocarbonivorans gen. nov., sp. nov., a novel marine bacterium isolated from a bacterial consortium that degrades polyethylene terephthalate.</title>
        <authorList>
            <person name="Liu R."/>
        </authorList>
    </citation>
    <scope>NUCLEOTIDE SEQUENCE [LARGE SCALE GENOMIC DNA]</scope>
    <source>
        <strain evidence="9 10">A20-9</strain>
    </source>
</reference>
<evidence type="ECO:0000256" key="6">
    <source>
        <dbReference type="ARBA" id="ARBA00023010"/>
    </source>
</evidence>
<keyword evidence="10" id="KW-1185">Reference proteome</keyword>
<evidence type="ECO:0000256" key="1">
    <source>
        <dbReference type="ARBA" id="ARBA00004370"/>
    </source>
</evidence>
<dbReference type="Gene3D" id="1.20.5.1030">
    <property type="entry name" value="Preprotein translocase secy subunit"/>
    <property type="match status" value="1"/>
</dbReference>
<feature type="transmembrane region" description="Helical" evidence="8">
    <location>
        <begin position="30"/>
        <end position="48"/>
    </location>
</feature>
<proteinExistence type="predicted"/>
<dbReference type="EMBL" id="CP060139">
    <property type="protein sequence ID" value="QNR24834.1"/>
    <property type="molecule type" value="Genomic_DNA"/>
</dbReference>
<evidence type="ECO:0000256" key="3">
    <source>
        <dbReference type="ARBA" id="ARBA00022692"/>
    </source>
</evidence>
<dbReference type="GO" id="GO:0009306">
    <property type="term" value="P:protein secretion"/>
    <property type="evidence" value="ECO:0007669"/>
    <property type="project" value="InterPro"/>
</dbReference>